<evidence type="ECO:0000259" key="4">
    <source>
        <dbReference type="Pfam" id="PF11887"/>
    </source>
</evidence>
<dbReference type="InterPro" id="IPR052336">
    <property type="entry name" value="MlaD_Phospholipid_Transporter"/>
</dbReference>
<dbReference type="KEGG" id="git:C6V83_16615"/>
<gene>
    <name evidence="5" type="ORF">C6V83_16615</name>
</gene>
<keyword evidence="2" id="KW-0812">Transmembrane</keyword>
<dbReference type="Proteomes" id="UP000239814">
    <property type="component" value="Chromosome"/>
</dbReference>
<dbReference type="OrthoDB" id="4516955at2"/>
<dbReference type="RefSeq" id="WP_105943341.1">
    <property type="nucleotide sequence ID" value="NZ_CP027433.1"/>
</dbReference>
<evidence type="ECO:0000256" key="1">
    <source>
        <dbReference type="SAM" id="MobiDB-lite"/>
    </source>
</evidence>
<dbReference type="NCBIfam" id="TIGR00996">
    <property type="entry name" value="Mtu_fam_mce"/>
    <property type="match status" value="1"/>
</dbReference>
<dbReference type="InterPro" id="IPR003399">
    <property type="entry name" value="Mce/MlaD"/>
</dbReference>
<keyword evidence="2" id="KW-0472">Membrane</keyword>
<evidence type="ECO:0000313" key="6">
    <source>
        <dbReference type="Proteomes" id="UP000239814"/>
    </source>
</evidence>
<dbReference type="PANTHER" id="PTHR33371:SF4">
    <property type="entry name" value="INTERMEMBRANE PHOSPHOLIPID TRANSPORT SYSTEM BINDING PROTEIN MLAD"/>
    <property type="match status" value="1"/>
</dbReference>
<name>A0A2S0KIY0_9ACTN</name>
<keyword evidence="2" id="KW-1133">Transmembrane helix</keyword>
<evidence type="ECO:0000313" key="5">
    <source>
        <dbReference type="EMBL" id="AVM01637.1"/>
    </source>
</evidence>
<organism evidence="5 6">
    <name type="scientific">Gordonia iterans</name>
    <dbReference type="NCBI Taxonomy" id="1004901"/>
    <lineage>
        <taxon>Bacteria</taxon>
        <taxon>Bacillati</taxon>
        <taxon>Actinomycetota</taxon>
        <taxon>Actinomycetes</taxon>
        <taxon>Mycobacteriales</taxon>
        <taxon>Gordoniaceae</taxon>
        <taxon>Gordonia</taxon>
    </lineage>
</organism>
<evidence type="ECO:0000256" key="2">
    <source>
        <dbReference type="SAM" id="Phobius"/>
    </source>
</evidence>
<dbReference type="GO" id="GO:0005576">
    <property type="term" value="C:extracellular region"/>
    <property type="evidence" value="ECO:0007669"/>
    <property type="project" value="TreeGrafter"/>
</dbReference>
<feature type="compositionally biased region" description="Pro residues" evidence="1">
    <location>
        <begin position="409"/>
        <end position="418"/>
    </location>
</feature>
<dbReference type="Pfam" id="PF02470">
    <property type="entry name" value="MlaD"/>
    <property type="match status" value="1"/>
</dbReference>
<accession>A0A2S0KIY0</accession>
<feature type="domain" description="Mce/MlaD" evidence="3">
    <location>
        <begin position="45"/>
        <end position="118"/>
    </location>
</feature>
<feature type="domain" description="Mammalian cell entry C-terminal" evidence="4">
    <location>
        <begin position="131"/>
        <end position="302"/>
    </location>
</feature>
<dbReference type="Pfam" id="PF11887">
    <property type="entry name" value="Mce4_CUP1"/>
    <property type="match status" value="1"/>
</dbReference>
<proteinExistence type="predicted"/>
<sequence length="418" mass="44708">MSTPDANVENTFFTPRNNKIIALVAVVAVIVGIIGWWAFGYLNSTKVRATFSSAVGLYEGSNVRVLGVDVGKITKVTPQGETVLVEMDVRHGVTLPADVQAVQVIPSLVADRYVQLLPAYSGGAAAGNNVNIPMDRTAVPVEIDGIYANLQKLSKSLGPGDDEVNQKGALSEFVSAGATALEGNGEKLGSAIENLSKAASRLSNSRGDLFSTVKDLDVFVGALKESDSQVRLFNSQMAQFNSFLAGERNQLGKALNTLSYALGDVAGFLADNEAKLGKAIRDLQPTAQALYDNREDLLEIFTVLPTTISNLINAYDAESGTVAMRVNILDLQDPIGAQCRLLDLGKLMPGNPLAMEFSRKMKPLVSHCEEIGEQIQDDVLEPILPILPFGIMSNYKLQRIQPPGSRPGNPDPKLPGGN</sequence>
<dbReference type="EMBL" id="CP027433">
    <property type="protein sequence ID" value="AVM01637.1"/>
    <property type="molecule type" value="Genomic_DNA"/>
</dbReference>
<feature type="transmembrane region" description="Helical" evidence="2">
    <location>
        <begin position="20"/>
        <end position="42"/>
    </location>
</feature>
<dbReference type="AlphaFoldDB" id="A0A2S0KIY0"/>
<dbReference type="PANTHER" id="PTHR33371">
    <property type="entry name" value="INTERMEMBRANE PHOSPHOLIPID TRANSPORT SYSTEM BINDING PROTEIN MLAD-RELATED"/>
    <property type="match status" value="1"/>
</dbReference>
<protein>
    <submittedName>
        <fullName evidence="5">Mammalian cell entry protein</fullName>
    </submittedName>
</protein>
<keyword evidence="6" id="KW-1185">Reference proteome</keyword>
<dbReference type="InterPro" id="IPR005693">
    <property type="entry name" value="Mce"/>
</dbReference>
<feature type="region of interest" description="Disordered" evidence="1">
    <location>
        <begin position="399"/>
        <end position="418"/>
    </location>
</feature>
<evidence type="ECO:0000259" key="3">
    <source>
        <dbReference type="Pfam" id="PF02470"/>
    </source>
</evidence>
<dbReference type="InterPro" id="IPR024516">
    <property type="entry name" value="Mce_C"/>
</dbReference>
<reference evidence="5 6" key="1">
    <citation type="submission" date="2018-03" db="EMBL/GenBank/DDBJ databases">
        <title>Characteristics and genome of n-alkane degrading marine bacteria Gordonia iterans isolated from crude oil contaminated in Tae-an, South Korea.</title>
        <authorList>
            <person name="Lee S.-S."/>
            <person name="Kim H."/>
        </authorList>
    </citation>
    <scope>NUCLEOTIDE SEQUENCE [LARGE SCALE GENOMIC DNA]</scope>
    <source>
        <strain evidence="5 6">Co17</strain>
    </source>
</reference>